<organism evidence="1 2">
    <name type="scientific">Suillus luteus UH-Slu-Lm8-n1</name>
    <dbReference type="NCBI Taxonomy" id="930992"/>
    <lineage>
        <taxon>Eukaryota</taxon>
        <taxon>Fungi</taxon>
        <taxon>Dikarya</taxon>
        <taxon>Basidiomycota</taxon>
        <taxon>Agaricomycotina</taxon>
        <taxon>Agaricomycetes</taxon>
        <taxon>Agaricomycetidae</taxon>
        <taxon>Boletales</taxon>
        <taxon>Suillineae</taxon>
        <taxon>Suillaceae</taxon>
        <taxon>Suillus</taxon>
    </lineage>
</organism>
<accession>A0A0D0AKT0</accession>
<evidence type="ECO:0000313" key="2">
    <source>
        <dbReference type="Proteomes" id="UP000054485"/>
    </source>
</evidence>
<evidence type="ECO:0000313" key="1">
    <source>
        <dbReference type="EMBL" id="KIK42436.1"/>
    </source>
</evidence>
<proteinExistence type="predicted"/>
<protein>
    <submittedName>
        <fullName evidence="1">Uncharacterized protein</fullName>
    </submittedName>
</protein>
<dbReference type="HOGENOM" id="CLU_2348079_0_0_1"/>
<reference evidence="1 2" key="1">
    <citation type="submission" date="2014-04" db="EMBL/GenBank/DDBJ databases">
        <authorList>
            <consortium name="DOE Joint Genome Institute"/>
            <person name="Kuo A."/>
            <person name="Ruytinx J."/>
            <person name="Rineau F."/>
            <person name="Colpaert J."/>
            <person name="Kohler A."/>
            <person name="Nagy L.G."/>
            <person name="Floudas D."/>
            <person name="Copeland A."/>
            <person name="Barry K.W."/>
            <person name="Cichocki N."/>
            <person name="Veneault-Fourrey C."/>
            <person name="LaButti K."/>
            <person name="Lindquist E.A."/>
            <person name="Lipzen A."/>
            <person name="Lundell T."/>
            <person name="Morin E."/>
            <person name="Murat C."/>
            <person name="Sun H."/>
            <person name="Tunlid A."/>
            <person name="Henrissat B."/>
            <person name="Grigoriev I.V."/>
            <person name="Hibbett D.S."/>
            <person name="Martin F."/>
            <person name="Nordberg H.P."/>
            <person name="Cantor M.N."/>
            <person name="Hua S.X."/>
        </authorList>
    </citation>
    <scope>NUCLEOTIDE SEQUENCE [LARGE SCALE GENOMIC DNA]</scope>
    <source>
        <strain evidence="1 2">UH-Slu-Lm8-n1</strain>
    </source>
</reference>
<dbReference type="InParanoid" id="A0A0D0AKT0"/>
<keyword evidence="2" id="KW-1185">Reference proteome</keyword>
<name>A0A0D0AKT0_9AGAM</name>
<dbReference type="EMBL" id="KN835239">
    <property type="protein sequence ID" value="KIK42436.1"/>
    <property type="molecule type" value="Genomic_DNA"/>
</dbReference>
<dbReference type="AlphaFoldDB" id="A0A0D0AKT0"/>
<gene>
    <name evidence="1" type="ORF">CY34DRAFT_143513</name>
</gene>
<sequence>MPGCNHDFVIHVRSLAVASEVLDLLDYIFITLTLDHLASSLLFGLAIDLSTCLSVFKGLMVPLNPRCVSSPRPFRPFTLTLAATSKLASYHAEIVRV</sequence>
<reference evidence="2" key="2">
    <citation type="submission" date="2015-01" db="EMBL/GenBank/DDBJ databases">
        <title>Evolutionary Origins and Diversification of the Mycorrhizal Mutualists.</title>
        <authorList>
            <consortium name="DOE Joint Genome Institute"/>
            <consortium name="Mycorrhizal Genomics Consortium"/>
            <person name="Kohler A."/>
            <person name="Kuo A."/>
            <person name="Nagy L.G."/>
            <person name="Floudas D."/>
            <person name="Copeland A."/>
            <person name="Barry K.W."/>
            <person name="Cichocki N."/>
            <person name="Veneault-Fourrey C."/>
            <person name="LaButti K."/>
            <person name="Lindquist E.A."/>
            <person name="Lipzen A."/>
            <person name="Lundell T."/>
            <person name="Morin E."/>
            <person name="Murat C."/>
            <person name="Riley R."/>
            <person name="Ohm R."/>
            <person name="Sun H."/>
            <person name="Tunlid A."/>
            <person name="Henrissat B."/>
            <person name="Grigoriev I.V."/>
            <person name="Hibbett D.S."/>
            <person name="Martin F."/>
        </authorList>
    </citation>
    <scope>NUCLEOTIDE SEQUENCE [LARGE SCALE GENOMIC DNA]</scope>
    <source>
        <strain evidence="2">UH-Slu-Lm8-n1</strain>
    </source>
</reference>
<dbReference type="Proteomes" id="UP000054485">
    <property type="component" value="Unassembled WGS sequence"/>
</dbReference>